<dbReference type="CDD" id="cd01237">
    <property type="entry name" value="PH_fermitin"/>
    <property type="match status" value="1"/>
</dbReference>
<dbReference type="InterPro" id="IPR001849">
    <property type="entry name" value="PH_domain"/>
</dbReference>
<evidence type="ECO:0000313" key="4">
    <source>
        <dbReference type="EMBL" id="KAK7584132.1"/>
    </source>
</evidence>
<evidence type="ECO:0000259" key="3">
    <source>
        <dbReference type="PROSITE" id="PS50003"/>
    </source>
</evidence>
<dbReference type="InterPro" id="IPR037843">
    <property type="entry name" value="Kindlin/fermitin"/>
</dbReference>
<dbReference type="CDD" id="cd17096">
    <property type="entry name" value="FERM_F1_kindlins"/>
    <property type="match status" value="1"/>
</dbReference>
<dbReference type="InterPro" id="IPR037837">
    <property type="entry name" value="PH_Kindlin/fermitin"/>
</dbReference>
<dbReference type="GO" id="GO:0007229">
    <property type="term" value="P:integrin-mediated signaling pathway"/>
    <property type="evidence" value="ECO:0007669"/>
    <property type="project" value="InterPro"/>
</dbReference>
<dbReference type="Gene3D" id="2.30.29.30">
    <property type="entry name" value="Pleckstrin-homology domain (PH domain)/Phosphotyrosine-binding domain (PTB)"/>
    <property type="match status" value="2"/>
</dbReference>
<comment type="similarity">
    <text evidence="1">Belongs to the kindlin family.</text>
</comment>
<comment type="caution">
    <text evidence="4">The sequence shown here is derived from an EMBL/GenBank/DDBJ whole genome shotgun (WGS) entry which is preliminary data.</text>
</comment>
<dbReference type="Gene3D" id="3.10.20.90">
    <property type="entry name" value="Phosphatidylinositol 3-kinase Catalytic Subunit, Chain A, domain 1"/>
    <property type="match status" value="2"/>
</dbReference>
<dbReference type="EMBL" id="JBBCAQ010000032">
    <property type="protein sequence ID" value="KAK7584132.1"/>
    <property type="molecule type" value="Genomic_DNA"/>
</dbReference>
<dbReference type="InterPro" id="IPR019749">
    <property type="entry name" value="Band_41_domain"/>
</dbReference>
<evidence type="ECO:0000256" key="2">
    <source>
        <dbReference type="ARBA" id="ARBA00022889"/>
    </source>
</evidence>
<feature type="domain" description="PH" evidence="3">
    <location>
        <begin position="356"/>
        <end position="479"/>
    </location>
</feature>
<protein>
    <recommendedName>
        <fullName evidence="3">PH domain-containing protein</fullName>
    </recommendedName>
</protein>
<dbReference type="Pfam" id="PF00373">
    <property type="entry name" value="FERM_M"/>
    <property type="match status" value="2"/>
</dbReference>
<dbReference type="SMART" id="SM00295">
    <property type="entry name" value="B41"/>
    <property type="match status" value="1"/>
</dbReference>
<evidence type="ECO:0000313" key="5">
    <source>
        <dbReference type="Proteomes" id="UP001367676"/>
    </source>
</evidence>
<keyword evidence="2" id="KW-0130">Cell adhesion</keyword>
<dbReference type="CDD" id="cd14473">
    <property type="entry name" value="FERM_B-lobe"/>
    <property type="match status" value="1"/>
</dbReference>
<dbReference type="GO" id="GO:0007160">
    <property type="term" value="P:cell-matrix adhesion"/>
    <property type="evidence" value="ECO:0007669"/>
    <property type="project" value="TreeGrafter"/>
</dbReference>
<dbReference type="CDD" id="cd13205">
    <property type="entry name" value="FERM_C_fermitin"/>
    <property type="match status" value="1"/>
</dbReference>
<dbReference type="PANTHER" id="PTHR16160">
    <property type="entry name" value="FERMITIN 2-RELATED"/>
    <property type="match status" value="1"/>
</dbReference>
<dbReference type="InterPro" id="IPR011993">
    <property type="entry name" value="PH-like_dom_sf"/>
</dbReference>
<organism evidence="4 5">
    <name type="scientific">Parthenolecanium corni</name>
    <dbReference type="NCBI Taxonomy" id="536013"/>
    <lineage>
        <taxon>Eukaryota</taxon>
        <taxon>Metazoa</taxon>
        <taxon>Ecdysozoa</taxon>
        <taxon>Arthropoda</taxon>
        <taxon>Hexapoda</taxon>
        <taxon>Insecta</taxon>
        <taxon>Pterygota</taxon>
        <taxon>Neoptera</taxon>
        <taxon>Paraneoptera</taxon>
        <taxon>Hemiptera</taxon>
        <taxon>Sternorrhyncha</taxon>
        <taxon>Coccoidea</taxon>
        <taxon>Coccidae</taxon>
        <taxon>Parthenolecanium</taxon>
    </lineage>
</organism>
<dbReference type="PROSITE" id="PS50003">
    <property type="entry name" value="PH_DOMAIN"/>
    <property type="match status" value="1"/>
</dbReference>
<proteinExistence type="inferred from homology"/>
<dbReference type="InterPro" id="IPR019748">
    <property type="entry name" value="FERM_central"/>
</dbReference>
<dbReference type="InterPro" id="IPR040790">
    <property type="entry name" value="Kindlin_2_N"/>
</dbReference>
<accession>A0AAN9Y2Q7</accession>
<dbReference type="SUPFAM" id="SSF47031">
    <property type="entry name" value="Second domain of FERM"/>
    <property type="match status" value="1"/>
</dbReference>
<dbReference type="InterPro" id="IPR035963">
    <property type="entry name" value="FERM_2"/>
</dbReference>
<dbReference type="PANTHER" id="PTHR16160:SF13">
    <property type="entry name" value="FERMITIN 2-RELATED"/>
    <property type="match status" value="1"/>
</dbReference>
<dbReference type="SUPFAM" id="SSF50729">
    <property type="entry name" value="PH domain-like"/>
    <property type="match status" value="2"/>
</dbReference>
<dbReference type="SMART" id="SM00233">
    <property type="entry name" value="PH"/>
    <property type="match status" value="1"/>
</dbReference>
<evidence type="ECO:0000256" key="1">
    <source>
        <dbReference type="ARBA" id="ARBA00008052"/>
    </source>
</evidence>
<sequence>MEPTFCGCVSKVCQFQHWSGSDIYIYNVHDIAADWSDHALWWPSHNKWLTRTRSTLDQYGVQADAVLHFTPMHKTVRLQLPDLRYLDCKVDFSIKTFNAVMQLCKELGIRHPEELSLCKPLEPHHLKYNLKDMPSKKHLREMNSTISPDTNTFIANQSPGSSTGSLDKSGQFICAPLTPKHGSTPVSSPVTPTGTWRRNGYSEINGNVTTLELLNGNLETSLAHSPVSPSHEARSKLLKPKSLVEKARLNVAWLDSSLSIMEQGICEYDTLRLRYKFYSFYDLNPKTDAVRINMIYEQAKWMLLNEELDYTEEEALMFAALQVQINLQATIPQPISDTSSMNGADDDIDAALTDLQVSLEGSMISSHNEIAHVPELYDYLRFLKPKKFTLKAYKRYWFTCNDLQLRLYKSQVDGMGGSPPVYKINLRGCEVTPDVNLTQNKFGMKLEVPGPEGMSEMWIRCDTEEQYARWMAACRLAARGRSLSDNTYESEVKSILNFLEIQRPALAPAITPSVLDISPEDYISPRHVKKLKNKTVQRILENHANVKDLTLMDAKMNYIKAWQSLPDFGVSLFVVRFLDQKKDELLGIAPNRVMRMNLSNGDHIKTWRYNTMKEWNVNWEIKHMMIQFEEGRVVFACQSADCKVVHEFIGGYIFLSTRSKEANQSLNEELFHKLTGGWV</sequence>
<dbReference type="Proteomes" id="UP001367676">
    <property type="component" value="Unassembled WGS sequence"/>
</dbReference>
<gene>
    <name evidence="4" type="ORF">V9T40_005095</name>
</gene>
<reference evidence="4 5" key="1">
    <citation type="submission" date="2024-03" db="EMBL/GenBank/DDBJ databases">
        <title>Adaptation during the transition from Ophiocordyceps entomopathogen to insect associate is accompanied by gene loss and intensified selection.</title>
        <authorList>
            <person name="Ward C.M."/>
            <person name="Onetto C.A."/>
            <person name="Borneman A.R."/>
        </authorList>
    </citation>
    <scope>NUCLEOTIDE SEQUENCE [LARGE SCALE GENOMIC DNA]</scope>
    <source>
        <strain evidence="4">AWRI1</strain>
        <tissue evidence="4">Single Adult Female</tissue>
    </source>
</reference>
<name>A0AAN9Y2Q7_9HEMI</name>
<keyword evidence="5" id="KW-1185">Reference proteome</keyword>
<dbReference type="Pfam" id="PF18124">
    <property type="entry name" value="Kindlin_2_N"/>
    <property type="match status" value="1"/>
</dbReference>
<dbReference type="GO" id="GO:0048513">
    <property type="term" value="P:animal organ development"/>
    <property type="evidence" value="ECO:0007669"/>
    <property type="project" value="UniProtKB-ARBA"/>
</dbReference>
<dbReference type="GO" id="GO:0030055">
    <property type="term" value="C:cell-substrate junction"/>
    <property type="evidence" value="ECO:0007669"/>
    <property type="project" value="TreeGrafter"/>
</dbReference>
<dbReference type="GO" id="GO:0005178">
    <property type="term" value="F:integrin binding"/>
    <property type="evidence" value="ECO:0007669"/>
    <property type="project" value="TreeGrafter"/>
</dbReference>
<dbReference type="GO" id="GO:0048731">
    <property type="term" value="P:system development"/>
    <property type="evidence" value="ECO:0007669"/>
    <property type="project" value="UniProtKB-ARBA"/>
</dbReference>
<dbReference type="AlphaFoldDB" id="A0AAN9Y2Q7"/>